<feature type="active site" description="Proton acceptor" evidence="5 6">
    <location>
        <position position="160"/>
    </location>
</feature>
<evidence type="ECO:0000259" key="9">
    <source>
        <dbReference type="PROSITE" id="PS51006"/>
    </source>
</evidence>
<accession>A0AAJ0XAH6</accession>
<comment type="similarity">
    <text evidence="1 5 7">Belongs to the spermidine/spermine synthase family.</text>
</comment>
<organism evidence="10 11">
    <name type="scientific">Halochromatium glycolicum</name>
    <dbReference type="NCBI Taxonomy" id="85075"/>
    <lineage>
        <taxon>Bacteria</taxon>
        <taxon>Pseudomonadati</taxon>
        <taxon>Pseudomonadota</taxon>
        <taxon>Gammaproteobacteria</taxon>
        <taxon>Chromatiales</taxon>
        <taxon>Chromatiaceae</taxon>
        <taxon>Halochromatium</taxon>
    </lineage>
</organism>
<evidence type="ECO:0000313" key="10">
    <source>
        <dbReference type="EMBL" id="MBK1704842.1"/>
    </source>
</evidence>
<dbReference type="InterPro" id="IPR035246">
    <property type="entry name" value="Spermidine_synt_N"/>
</dbReference>
<dbReference type="PROSITE" id="PS01330">
    <property type="entry name" value="PABS_1"/>
    <property type="match status" value="1"/>
</dbReference>
<keyword evidence="4 5" id="KW-0620">Polyamine biosynthesis</keyword>
<evidence type="ECO:0000256" key="7">
    <source>
        <dbReference type="RuleBase" id="RU003836"/>
    </source>
</evidence>
<dbReference type="NCBIfam" id="NF002010">
    <property type="entry name" value="PRK00811.1"/>
    <property type="match status" value="1"/>
</dbReference>
<dbReference type="AlphaFoldDB" id="A0AAJ0XAH6"/>
<dbReference type="PANTHER" id="PTHR11558:SF11">
    <property type="entry name" value="SPERMIDINE SYNTHASE"/>
    <property type="match status" value="1"/>
</dbReference>
<comment type="function">
    <text evidence="5">Catalyzes the irreversible transfer of a propylamine group from the amino donor S-adenosylmethioninamine (decarboxy-AdoMet) to putrescine (1,4-diaminobutane) to yield spermidine.</text>
</comment>
<evidence type="ECO:0000256" key="1">
    <source>
        <dbReference type="ARBA" id="ARBA00007867"/>
    </source>
</evidence>
<feature type="binding site" evidence="5">
    <location>
        <begin position="141"/>
        <end position="142"/>
    </location>
    <ligand>
        <name>S-methyl-5'-thioadenosine</name>
        <dbReference type="ChEBI" id="CHEBI:17509"/>
    </ligand>
</feature>
<dbReference type="InterPro" id="IPR037163">
    <property type="entry name" value="Spermidine_synt_N_sf"/>
</dbReference>
<feature type="binding site" evidence="5">
    <location>
        <begin position="160"/>
        <end position="163"/>
    </location>
    <ligand>
        <name>spermidine</name>
        <dbReference type="ChEBI" id="CHEBI:57834"/>
    </ligand>
</feature>
<dbReference type="InterPro" id="IPR030373">
    <property type="entry name" value="PABS_CS"/>
</dbReference>
<dbReference type="GO" id="GO:0005829">
    <property type="term" value="C:cytosol"/>
    <property type="evidence" value="ECO:0007669"/>
    <property type="project" value="TreeGrafter"/>
</dbReference>
<sequence length="295" mass="33406">MLDEKDWFTEIADEAGSAFSLRVRRRLHQEQSRFQTIEVYETERFGNLMVIDGFTMLSSRENFLYHEMLAHPVLLTHPQPRRVAIIGGGDCGTLREVLRHHEVESAVQIDIDERVTRVAEEFFPELTESNDDPRATLLFEDGIRWMREAPAESLDVIIIDSTDPVGHAEGLFSTAFYQDCHRALAPGGLLIQQSESPLYHLEIIRGIYADLRQAGFCDQATLFFPQTIYPSGWWSATMTSRDRPLPPFRAETADALPFPTRYYTAEIHRAALAQPAFFKQALAAGSDQGSDQAEA</sequence>
<dbReference type="InterPro" id="IPR001045">
    <property type="entry name" value="Spermi_synthase"/>
</dbReference>
<dbReference type="RefSeq" id="WP_200346055.1">
    <property type="nucleotide sequence ID" value="NZ_NRSJ01000015.1"/>
</dbReference>
<evidence type="ECO:0000256" key="5">
    <source>
        <dbReference type="HAMAP-Rule" id="MF_00198"/>
    </source>
</evidence>
<keyword evidence="11" id="KW-1185">Reference proteome</keyword>
<dbReference type="Pfam" id="PF17284">
    <property type="entry name" value="Spermine_synt_N"/>
    <property type="match status" value="1"/>
</dbReference>
<evidence type="ECO:0000256" key="6">
    <source>
        <dbReference type="PROSITE-ProRule" id="PRU00354"/>
    </source>
</evidence>
<feature type="binding site" evidence="5">
    <location>
        <position position="35"/>
    </location>
    <ligand>
        <name>S-methyl-5'-thioadenosine</name>
        <dbReference type="ChEBI" id="CHEBI:17509"/>
    </ligand>
</feature>
<dbReference type="HAMAP" id="MF_00198">
    <property type="entry name" value="Spermidine_synth"/>
    <property type="match status" value="1"/>
</dbReference>
<feature type="binding site" evidence="5">
    <location>
        <position position="90"/>
    </location>
    <ligand>
        <name>spermidine</name>
        <dbReference type="ChEBI" id="CHEBI:57834"/>
    </ligand>
</feature>
<evidence type="ECO:0000313" key="11">
    <source>
        <dbReference type="Proteomes" id="UP001296776"/>
    </source>
</evidence>
<name>A0AAJ0XAH6_9GAMM</name>
<dbReference type="EC" id="2.5.1.16" evidence="5"/>
<evidence type="ECO:0000256" key="4">
    <source>
        <dbReference type="ARBA" id="ARBA00023115"/>
    </source>
</evidence>
<protein>
    <recommendedName>
        <fullName evidence="5">Polyamine aminopropyltransferase</fullName>
    </recommendedName>
    <alternativeName>
        <fullName evidence="5">Putrescine aminopropyltransferase</fullName>
        <shortName evidence="5">PAPT</shortName>
    </alternativeName>
    <alternativeName>
        <fullName evidence="5">Spermidine synthase</fullName>
        <shortName evidence="5">SPDS</shortName>
        <shortName evidence="5">SPDSY</shortName>
        <ecNumber evidence="5">2.5.1.16</ecNumber>
    </alternativeName>
</protein>
<feature type="binding site" evidence="5">
    <location>
        <position position="110"/>
    </location>
    <ligand>
        <name>S-methyl-5'-thioadenosine</name>
        <dbReference type="ChEBI" id="CHEBI:17509"/>
    </ligand>
</feature>
<feature type="domain" description="PABS" evidence="9">
    <location>
        <begin position="5"/>
        <end position="241"/>
    </location>
</feature>
<feature type="binding site" evidence="5">
    <location>
        <position position="66"/>
    </location>
    <ligand>
        <name>spermidine</name>
        <dbReference type="ChEBI" id="CHEBI:57834"/>
    </ligand>
</feature>
<comment type="catalytic activity">
    <reaction evidence="5 8">
        <text>S-adenosyl 3-(methylsulfanyl)propylamine + putrescine = S-methyl-5'-thioadenosine + spermidine + H(+)</text>
        <dbReference type="Rhea" id="RHEA:12721"/>
        <dbReference type="ChEBI" id="CHEBI:15378"/>
        <dbReference type="ChEBI" id="CHEBI:17509"/>
        <dbReference type="ChEBI" id="CHEBI:57443"/>
        <dbReference type="ChEBI" id="CHEBI:57834"/>
        <dbReference type="ChEBI" id="CHEBI:326268"/>
        <dbReference type="EC" id="2.5.1.16"/>
    </reaction>
</comment>
<evidence type="ECO:0000256" key="3">
    <source>
        <dbReference type="ARBA" id="ARBA00023066"/>
    </source>
</evidence>
<dbReference type="Proteomes" id="UP001296776">
    <property type="component" value="Unassembled WGS sequence"/>
</dbReference>
<reference evidence="10" key="2">
    <citation type="journal article" date="2020" name="Microorganisms">
        <title>Osmotic Adaptation and Compatible Solute Biosynthesis of Phototrophic Bacteria as Revealed from Genome Analyses.</title>
        <authorList>
            <person name="Imhoff J.F."/>
            <person name="Rahn T."/>
            <person name="Kunzel S."/>
            <person name="Keller A."/>
            <person name="Neulinger S.C."/>
        </authorList>
    </citation>
    <scope>NUCLEOTIDE SEQUENCE</scope>
    <source>
        <strain evidence="10">DSM 11080</strain>
    </source>
</reference>
<evidence type="ECO:0000256" key="2">
    <source>
        <dbReference type="ARBA" id="ARBA00022679"/>
    </source>
</evidence>
<reference evidence="10" key="1">
    <citation type="submission" date="2017-08" db="EMBL/GenBank/DDBJ databases">
        <authorList>
            <person name="Imhoff J.F."/>
            <person name="Rahn T."/>
            <person name="Kuenzel S."/>
            <person name="Neulinger S.C."/>
        </authorList>
    </citation>
    <scope>NUCLEOTIDE SEQUENCE</scope>
    <source>
        <strain evidence="10">DSM 11080</strain>
    </source>
</reference>
<dbReference type="NCBIfam" id="TIGR00417">
    <property type="entry name" value="speE"/>
    <property type="match status" value="1"/>
</dbReference>
<dbReference type="InterPro" id="IPR030374">
    <property type="entry name" value="PABS"/>
</dbReference>
<dbReference type="CDD" id="cd02440">
    <property type="entry name" value="AdoMet_MTases"/>
    <property type="match status" value="1"/>
</dbReference>
<comment type="caution">
    <text evidence="5">Lacks conserved residue(s) required for the propagation of feature annotation.</text>
</comment>
<dbReference type="SUPFAM" id="SSF53335">
    <property type="entry name" value="S-adenosyl-L-methionine-dependent methyltransferases"/>
    <property type="match status" value="1"/>
</dbReference>
<dbReference type="GO" id="GO:0008295">
    <property type="term" value="P:spermidine biosynthetic process"/>
    <property type="evidence" value="ECO:0007669"/>
    <property type="project" value="UniProtKB-UniRule"/>
</dbReference>
<comment type="subunit">
    <text evidence="5">Homodimer or homotetramer.</text>
</comment>
<keyword evidence="3 5" id="KW-0745">Spermidine biosynthesis</keyword>
<dbReference type="Gene3D" id="3.40.50.150">
    <property type="entry name" value="Vaccinia Virus protein VP39"/>
    <property type="match status" value="1"/>
</dbReference>
<dbReference type="PANTHER" id="PTHR11558">
    <property type="entry name" value="SPERMIDINE/SPERMINE SYNTHASE"/>
    <property type="match status" value="1"/>
</dbReference>
<comment type="pathway">
    <text evidence="5">Amine and polyamine biosynthesis; spermidine biosynthesis; spermidine from putrescine: step 1/1.</text>
</comment>
<dbReference type="PROSITE" id="PS51006">
    <property type="entry name" value="PABS_2"/>
    <property type="match status" value="1"/>
</dbReference>
<keyword evidence="2 5" id="KW-0808">Transferase</keyword>
<dbReference type="InterPro" id="IPR029063">
    <property type="entry name" value="SAM-dependent_MTases_sf"/>
</dbReference>
<dbReference type="Gene3D" id="2.30.140.10">
    <property type="entry name" value="Spermidine synthase, tetramerisation domain"/>
    <property type="match status" value="1"/>
</dbReference>
<evidence type="ECO:0000256" key="8">
    <source>
        <dbReference type="RuleBase" id="RU003837"/>
    </source>
</evidence>
<comment type="caution">
    <text evidence="10">The sequence shown here is derived from an EMBL/GenBank/DDBJ whole genome shotgun (WGS) entry which is preliminary data.</text>
</comment>
<dbReference type="Pfam" id="PF01564">
    <property type="entry name" value="Spermine_synth"/>
    <property type="match status" value="1"/>
</dbReference>
<dbReference type="GO" id="GO:0004766">
    <property type="term" value="F:spermidine synthase activity"/>
    <property type="evidence" value="ECO:0007669"/>
    <property type="project" value="UniProtKB-UniRule"/>
</dbReference>
<dbReference type="EMBL" id="NRSJ01000015">
    <property type="protein sequence ID" value="MBK1704842.1"/>
    <property type="molecule type" value="Genomic_DNA"/>
</dbReference>
<proteinExistence type="inferred from homology"/>
<gene>
    <name evidence="5" type="primary">speE</name>
    <name evidence="10" type="ORF">CKO40_09890</name>
</gene>